<gene>
    <name evidence="3" type="ORF">EPUL_001740</name>
</gene>
<sequence>MRRQILQSKPTSKSIVLSFLFFGISTLVTAHPTPSPSSTLQLIGTNMFGISKRGIVSPTNDQLLHNSIGFATIPIFSLVLRSVNKIFVMKAIHIEDICMLVAMSFYIALLVLINVSAHYATNLYPAEEAPTIFANPKNVADRILGSKIVVGLEQSMMAVTWLVKLCIWFFLKRVW</sequence>
<evidence type="ECO:0000313" key="4">
    <source>
        <dbReference type="Proteomes" id="UP000237438"/>
    </source>
</evidence>
<comment type="caution">
    <text evidence="3">The sequence shown here is derived from an EMBL/GenBank/DDBJ whole genome shotgun (WGS) entry which is preliminary data.</text>
</comment>
<dbReference type="Proteomes" id="UP000237438">
    <property type="component" value="Unassembled WGS sequence"/>
</dbReference>
<name>A0A2S4PYT8_9PEZI</name>
<feature type="transmembrane region" description="Helical" evidence="1">
    <location>
        <begin position="63"/>
        <end position="80"/>
    </location>
</feature>
<dbReference type="STRING" id="225359.A0A2S4PYT8"/>
<keyword evidence="1" id="KW-0812">Transmembrane</keyword>
<evidence type="ECO:0000256" key="2">
    <source>
        <dbReference type="SAM" id="SignalP"/>
    </source>
</evidence>
<feature type="transmembrane region" description="Helical" evidence="1">
    <location>
        <begin position="100"/>
        <end position="120"/>
    </location>
</feature>
<proteinExistence type="predicted"/>
<keyword evidence="1" id="KW-0472">Membrane</keyword>
<feature type="signal peptide" evidence="2">
    <location>
        <begin position="1"/>
        <end position="30"/>
    </location>
</feature>
<keyword evidence="2" id="KW-0732">Signal</keyword>
<reference evidence="3 4" key="1">
    <citation type="submission" date="2017-10" db="EMBL/GenBank/DDBJ databases">
        <title>Development of genomic resources for the powdery mildew, Erysiphe pulchra.</title>
        <authorList>
            <person name="Wadl P.A."/>
            <person name="Mack B.M."/>
            <person name="Moore G."/>
            <person name="Beltz S.B."/>
        </authorList>
    </citation>
    <scope>NUCLEOTIDE SEQUENCE [LARGE SCALE GENOMIC DNA]</scope>
    <source>
        <strain evidence="3">Cflorida</strain>
    </source>
</reference>
<dbReference type="EMBL" id="PEDP01000180">
    <property type="protein sequence ID" value="POS87166.1"/>
    <property type="molecule type" value="Genomic_DNA"/>
</dbReference>
<feature type="chain" id="PRO_5015589744" evidence="2">
    <location>
        <begin position="31"/>
        <end position="175"/>
    </location>
</feature>
<protein>
    <submittedName>
        <fullName evidence="3">Uncharacterized protein</fullName>
    </submittedName>
</protein>
<keyword evidence="1" id="KW-1133">Transmembrane helix</keyword>
<evidence type="ECO:0000256" key="1">
    <source>
        <dbReference type="SAM" id="Phobius"/>
    </source>
</evidence>
<dbReference type="OrthoDB" id="3903189at2759"/>
<accession>A0A2S4PYT8</accession>
<organism evidence="3 4">
    <name type="scientific">Erysiphe pulchra</name>
    <dbReference type="NCBI Taxonomy" id="225359"/>
    <lineage>
        <taxon>Eukaryota</taxon>
        <taxon>Fungi</taxon>
        <taxon>Dikarya</taxon>
        <taxon>Ascomycota</taxon>
        <taxon>Pezizomycotina</taxon>
        <taxon>Leotiomycetes</taxon>
        <taxon>Erysiphales</taxon>
        <taxon>Erysiphaceae</taxon>
        <taxon>Erysiphe</taxon>
    </lineage>
</organism>
<dbReference type="AlphaFoldDB" id="A0A2S4PYT8"/>
<feature type="transmembrane region" description="Helical" evidence="1">
    <location>
        <begin position="154"/>
        <end position="171"/>
    </location>
</feature>
<evidence type="ECO:0000313" key="3">
    <source>
        <dbReference type="EMBL" id="POS87166.1"/>
    </source>
</evidence>
<keyword evidence="4" id="KW-1185">Reference proteome</keyword>